<reference evidence="2 3" key="1">
    <citation type="submission" date="2014-02" db="EMBL/GenBank/DDBJ databases">
        <title>Single nucleus genome sequencing reveals high similarity among nuclei of an endomycorrhizal fungus.</title>
        <authorList>
            <person name="Lin K."/>
            <person name="Geurts R."/>
            <person name="Zhang Z."/>
            <person name="Limpens E."/>
            <person name="Saunders D.G."/>
            <person name="Mu D."/>
            <person name="Pang E."/>
            <person name="Cao H."/>
            <person name="Cha H."/>
            <person name="Lin T."/>
            <person name="Zhou Q."/>
            <person name="Shang Y."/>
            <person name="Li Y."/>
            <person name="Ivanov S."/>
            <person name="Sharma T."/>
            <person name="Velzen R.V."/>
            <person name="Ruijter N.D."/>
            <person name="Aanen D.K."/>
            <person name="Win J."/>
            <person name="Kamoun S."/>
            <person name="Bisseling T."/>
            <person name="Huang S."/>
        </authorList>
    </citation>
    <scope>NUCLEOTIDE SEQUENCE [LARGE SCALE GENOMIC DNA]</scope>
    <source>
        <strain evidence="3">DAOM197198w</strain>
    </source>
</reference>
<dbReference type="Proteomes" id="UP000022910">
    <property type="component" value="Unassembled WGS sequence"/>
</dbReference>
<proteinExistence type="predicted"/>
<evidence type="ECO:0000256" key="1">
    <source>
        <dbReference type="SAM" id="MobiDB-lite"/>
    </source>
</evidence>
<feature type="region of interest" description="Disordered" evidence="1">
    <location>
        <begin position="110"/>
        <end position="136"/>
    </location>
</feature>
<dbReference type="HOGENOM" id="CLU_1195417_0_0_1"/>
<organism evidence="2 3">
    <name type="scientific">Rhizophagus irregularis (strain DAOM 197198w)</name>
    <name type="common">Glomus intraradices</name>
    <dbReference type="NCBI Taxonomy" id="1432141"/>
    <lineage>
        <taxon>Eukaryota</taxon>
        <taxon>Fungi</taxon>
        <taxon>Fungi incertae sedis</taxon>
        <taxon>Mucoromycota</taxon>
        <taxon>Glomeromycotina</taxon>
        <taxon>Glomeromycetes</taxon>
        <taxon>Glomerales</taxon>
        <taxon>Glomeraceae</taxon>
        <taxon>Rhizophagus</taxon>
    </lineage>
</organism>
<keyword evidence="3" id="KW-1185">Reference proteome</keyword>
<dbReference type="OrthoDB" id="2356446at2759"/>
<evidence type="ECO:0000313" key="3">
    <source>
        <dbReference type="Proteomes" id="UP000022910"/>
    </source>
</evidence>
<accession>A0A015KBG2</accession>
<dbReference type="AlphaFoldDB" id="A0A015KBG2"/>
<sequence length="232" mass="27107">MGNSIGKVYRDVINYEDSSQSIEYGKDNFTEKKKKYRIAVSQDGKFAVTFDTANLLIRILKNTDHPQPKFNKKDVLDSSSQNKSDEPFDNDKTIAYFKIDNDFEFSKLYNPKKTEDSSGNGKTTKHDKSSSEEDEKNDNYKWSFDISNMHKNDNDDSEYFIFVTISRININEDMKQEKRKKMIIKSNDGYLNKIRFKPLFNNNDKSVETIISMKPEFKKKESKKGSLFITLK</sequence>
<comment type="caution">
    <text evidence="2">The sequence shown here is derived from an EMBL/GenBank/DDBJ whole genome shotgun (WGS) entry which is preliminary data.</text>
</comment>
<dbReference type="EMBL" id="JEMT01011772">
    <property type="protein sequence ID" value="EXX76920.1"/>
    <property type="molecule type" value="Genomic_DNA"/>
</dbReference>
<evidence type="ECO:0000313" key="2">
    <source>
        <dbReference type="EMBL" id="EXX76920.1"/>
    </source>
</evidence>
<gene>
    <name evidence="2" type="ORF">RirG_028560</name>
</gene>
<feature type="region of interest" description="Disordered" evidence="1">
    <location>
        <begin position="68"/>
        <end position="89"/>
    </location>
</feature>
<name>A0A015KBG2_RHIIW</name>
<protein>
    <submittedName>
        <fullName evidence="2">Uncharacterized protein</fullName>
    </submittedName>
</protein>